<sequence length="326" mass="37413">MNNITIGQYIPGDSWLHKLDPRIKLFSLVLMLVATFLIPVSADIIPLVSMIAILIIIIALTISTRIPMRKVLNGLKPIVFLLTFTFVIQLFYVKSGNLVFDPIEMYISISSIIGIILFILFYNFTKKYIKFRILYFFFAVFMVFFIQAVLPYISLTSYTFEVYDQGLLRAGFIFLRITNVIILTSLLTFTTMTTDLNYGIESLLKPLKIIKVPVDMIAMMLSLTLRYIPTLLIETEKIMKAQASRGVDFKESTFKEKISQIISLLIPVFVISFKRSEDLGNAMEVRGYVIGQKRTRVDEYIVSFKDIFTLVMTILILAAIIYTRVM</sequence>
<dbReference type="KEGG" id="manr:MPAN_002620"/>
<evidence type="ECO:0000313" key="5">
    <source>
        <dbReference type="EMBL" id="BCR35369.1"/>
    </source>
</evidence>
<evidence type="ECO:0000256" key="4">
    <source>
        <dbReference type="ARBA" id="ARBA00023136"/>
    </source>
</evidence>
<dbReference type="GO" id="GO:0005886">
    <property type="term" value="C:plasma membrane"/>
    <property type="evidence" value="ECO:0007669"/>
    <property type="project" value="TreeGrafter"/>
</dbReference>
<dbReference type="RefSeq" id="WP_176239713.1">
    <property type="nucleotide sequence ID" value="NZ_AP024412.1"/>
</dbReference>
<dbReference type="PANTHER" id="PTHR33514">
    <property type="entry name" value="PROTEIN ABCI12, CHLOROPLASTIC"/>
    <property type="match status" value="1"/>
</dbReference>
<organism evidence="5 6">
    <name type="scientific">Mariniplasma anaerobium</name>
    <dbReference type="NCBI Taxonomy" id="2735436"/>
    <lineage>
        <taxon>Bacteria</taxon>
        <taxon>Bacillati</taxon>
        <taxon>Mycoplasmatota</taxon>
        <taxon>Mollicutes</taxon>
        <taxon>Acholeplasmatales</taxon>
        <taxon>Acholeplasmataceae</taxon>
        <taxon>Mariniplasma</taxon>
    </lineage>
</organism>
<name>A0A7U9TIA8_9MOLU</name>
<evidence type="ECO:0000313" key="6">
    <source>
        <dbReference type="Proteomes" id="UP000620133"/>
    </source>
</evidence>
<dbReference type="EMBL" id="AP024412">
    <property type="protein sequence ID" value="BCR35369.1"/>
    <property type="molecule type" value="Genomic_DNA"/>
</dbReference>
<reference evidence="5" key="1">
    <citation type="submission" date="2021-01" db="EMBL/GenBank/DDBJ databases">
        <title>Draft genome sequence of Acholeplasmataceae bacterium strain Mahy22.</title>
        <authorList>
            <person name="Watanabe M."/>
            <person name="Kojima H."/>
            <person name="Fukui M."/>
        </authorList>
    </citation>
    <scope>NUCLEOTIDE SEQUENCE</scope>
    <source>
        <strain evidence="5">Mahy22</strain>
    </source>
</reference>
<dbReference type="AlphaFoldDB" id="A0A7U9TIA8"/>
<gene>
    <name evidence="5" type="primary">ecfT</name>
    <name evidence="5" type="ORF">MPAN_002620</name>
</gene>
<accession>A0A7U9TIA8</accession>
<dbReference type="Proteomes" id="UP000620133">
    <property type="component" value="Chromosome"/>
</dbReference>
<keyword evidence="3" id="KW-1133">Transmembrane helix</keyword>
<dbReference type="PANTHER" id="PTHR33514:SF13">
    <property type="entry name" value="PROTEIN ABCI12, CHLOROPLASTIC"/>
    <property type="match status" value="1"/>
</dbReference>
<evidence type="ECO:0000256" key="1">
    <source>
        <dbReference type="ARBA" id="ARBA00004141"/>
    </source>
</evidence>
<dbReference type="CDD" id="cd16914">
    <property type="entry name" value="EcfT"/>
    <property type="match status" value="1"/>
</dbReference>
<comment type="subcellular location">
    <subcellularLocation>
        <location evidence="1">Membrane</location>
        <topology evidence="1">Multi-pass membrane protein</topology>
    </subcellularLocation>
</comment>
<evidence type="ECO:0000256" key="3">
    <source>
        <dbReference type="ARBA" id="ARBA00022989"/>
    </source>
</evidence>
<dbReference type="Pfam" id="PF02361">
    <property type="entry name" value="CbiQ"/>
    <property type="match status" value="1"/>
</dbReference>
<keyword evidence="4" id="KW-0472">Membrane</keyword>
<keyword evidence="2 5" id="KW-0812">Transmembrane</keyword>
<proteinExistence type="predicted"/>
<evidence type="ECO:0000256" key="2">
    <source>
        <dbReference type="ARBA" id="ARBA00022692"/>
    </source>
</evidence>
<dbReference type="InterPro" id="IPR003339">
    <property type="entry name" value="ABC/ECF_trnsptr_transmembrane"/>
</dbReference>
<keyword evidence="6" id="KW-1185">Reference proteome</keyword>
<protein>
    <submittedName>
        <fullName evidence="5">Energy-coupling factor transporter transmembrane protein EcfT</fullName>
    </submittedName>
</protein>